<dbReference type="AlphaFoldDB" id="A0A4R4Z750"/>
<keyword evidence="2" id="KW-1185">Reference proteome</keyword>
<protein>
    <submittedName>
        <fullName evidence="1">Uncharacterized protein</fullName>
    </submittedName>
</protein>
<name>A0A4R4Z750_9PSEU</name>
<evidence type="ECO:0000313" key="2">
    <source>
        <dbReference type="Proteomes" id="UP000294947"/>
    </source>
</evidence>
<gene>
    <name evidence="1" type="ORF">E1288_13420</name>
</gene>
<dbReference type="OrthoDB" id="3697557at2"/>
<comment type="caution">
    <text evidence="1">The sequence shown here is derived from an EMBL/GenBank/DDBJ whole genome shotgun (WGS) entry which is preliminary data.</text>
</comment>
<evidence type="ECO:0000313" key="1">
    <source>
        <dbReference type="EMBL" id="TDD51972.1"/>
    </source>
</evidence>
<accession>A0A4R4Z750</accession>
<sequence length="231" mass="24433">MSFGRHQPDDWEYDDTDWLAQADEPTRASTAVDTVVGQDPSGVVSVSSTFDAEVVSVALADNWRQVVDPRQLHVGVVVAANAATMLALGTKLESADLEGTDQLQAAPGYDDSPLSSQDITRLLDEVTADLNAFTHQLAAIADQTVTAESPGRNVSGTAQRGQILQLSLDPNWASAARNSEIETELASLLATLQSKSTPTDLAGGPRSRAIDELNGLASNPQLLLRRLGLGS</sequence>
<organism evidence="1 2">
    <name type="scientific">Saccharopolyspora elongata</name>
    <dbReference type="NCBI Taxonomy" id="2530387"/>
    <lineage>
        <taxon>Bacteria</taxon>
        <taxon>Bacillati</taxon>
        <taxon>Actinomycetota</taxon>
        <taxon>Actinomycetes</taxon>
        <taxon>Pseudonocardiales</taxon>
        <taxon>Pseudonocardiaceae</taxon>
        <taxon>Saccharopolyspora</taxon>
    </lineage>
</organism>
<dbReference type="EMBL" id="SMKW01000014">
    <property type="protein sequence ID" value="TDD51972.1"/>
    <property type="molecule type" value="Genomic_DNA"/>
</dbReference>
<proteinExistence type="predicted"/>
<dbReference type="RefSeq" id="WP_132484822.1">
    <property type="nucleotide sequence ID" value="NZ_SMKW01000014.1"/>
</dbReference>
<reference evidence="1 2" key="1">
    <citation type="submission" date="2019-03" db="EMBL/GenBank/DDBJ databases">
        <title>Draft genome sequences of novel Actinobacteria.</title>
        <authorList>
            <person name="Sahin N."/>
            <person name="Ay H."/>
            <person name="Saygin H."/>
        </authorList>
    </citation>
    <scope>NUCLEOTIDE SEQUENCE [LARGE SCALE GENOMIC DNA]</scope>
    <source>
        <strain evidence="1 2">7K502</strain>
    </source>
</reference>
<dbReference type="Proteomes" id="UP000294947">
    <property type="component" value="Unassembled WGS sequence"/>
</dbReference>